<comment type="caution">
    <text evidence="1">The sequence shown here is derived from an EMBL/GenBank/DDBJ whole genome shotgun (WGS) entry which is preliminary data.</text>
</comment>
<sequence length="107" mass="12403">MNIEFKQDVKEYLNQKNIQDIYIGMDNRGGCCSGPVFVPVVKLGRPDDIDIYETFVKDEITVYIPKKMDNEENPNVTIKLRNILGHKSLIVHGVLAYKEKNWGKKKY</sequence>
<dbReference type="AlphaFoldDB" id="A0A949U4J7"/>
<dbReference type="Proteomes" id="UP000694308">
    <property type="component" value="Unassembled WGS sequence"/>
</dbReference>
<proteinExistence type="predicted"/>
<name>A0A949U4J7_9CLOT</name>
<keyword evidence="2" id="KW-1185">Reference proteome</keyword>
<protein>
    <submittedName>
        <fullName evidence="1">Uncharacterized protein</fullName>
    </submittedName>
</protein>
<dbReference type="EMBL" id="JAEEGC010000170">
    <property type="protein sequence ID" value="MBV7276314.1"/>
    <property type="molecule type" value="Genomic_DNA"/>
</dbReference>
<dbReference type="NCBIfam" id="NF041239">
    <property type="entry name" value="Moor_selen_rel"/>
    <property type="match status" value="1"/>
</dbReference>
<evidence type="ECO:0000313" key="2">
    <source>
        <dbReference type="Proteomes" id="UP000694308"/>
    </source>
</evidence>
<gene>
    <name evidence="1" type="ORF">I6U48_25860</name>
</gene>
<reference evidence="1" key="1">
    <citation type="submission" date="2020-12" db="EMBL/GenBank/DDBJ databases">
        <title>Clostridium thailandense sp. nov., a novel acetogenic bacterium isolated from peat land soil in Thailand.</title>
        <authorList>
            <person name="Chaikitkaew S."/>
            <person name="Birkeland N.K."/>
        </authorList>
    </citation>
    <scope>NUCLEOTIDE SEQUENCE</scope>
    <source>
        <strain evidence="1">PL3</strain>
    </source>
</reference>
<evidence type="ECO:0000313" key="1">
    <source>
        <dbReference type="EMBL" id="MBV7276314.1"/>
    </source>
</evidence>
<dbReference type="RefSeq" id="WP_218323361.1">
    <property type="nucleotide sequence ID" value="NZ_JAEEGC010000170.1"/>
</dbReference>
<organism evidence="1 2">
    <name type="scientific">Clostridium thailandense</name>
    <dbReference type="NCBI Taxonomy" id="2794346"/>
    <lineage>
        <taxon>Bacteria</taxon>
        <taxon>Bacillati</taxon>
        <taxon>Bacillota</taxon>
        <taxon>Clostridia</taxon>
        <taxon>Eubacteriales</taxon>
        <taxon>Clostridiaceae</taxon>
        <taxon>Clostridium</taxon>
    </lineage>
</organism>
<accession>A0A949U4J7</accession>
<dbReference type="InterPro" id="IPR049744">
    <property type="entry name" value="CC/Se_fam"/>
</dbReference>